<accession>A0A0L0FE34</accession>
<dbReference type="GeneID" id="25912954"/>
<name>A0A0L0FE34_9EUKA</name>
<dbReference type="InterPro" id="IPR011989">
    <property type="entry name" value="ARM-like"/>
</dbReference>
<dbReference type="EMBL" id="KQ243908">
    <property type="protein sequence ID" value="KNC75015.1"/>
    <property type="molecule type" value="Genomic_DNA"/>
</dbReference>
<evidence type="ECO:0000313" key="2">
    <source>
        <dbReference type="Proteomes" id="UP000054560"/>
    </source>
</evidence>
<dbReference type="AlphaFoldDB" id="A0A0L0FE34"/>
<dbReference type="SUPFAM" id="SSF48371">
    <property type="entry name" value="ARM repeat"/>
    <property type="match status" value="1"/>
</dbReference>
<gene>
    <name evidence="1" type="ORF">SARC_12450</name>
</gene>
<proteinExistence type="predicted"/>
<dbReference type="Gene3D" id="1.25.10.10">
    <property type="entry name" value="Leucine-rich Repeat Variant"/>
    <property type="match status" value="1"/>
</dbReference>
<protein>
    <recommendedName>
        <fullName evidence="3">Importin N-terminal domain-containing protein</fullName>
    </recommendedName>
</protein>
<organism evidence="1 2">
    <name type="scientific">Sphaeroforma arctica JP610</name>
    <dbReference type="NCBI Taxonomy" id="667725"/>
    <lineage>
        <taxon>Eukaryota</taxon>
        <taxon>Ichthyosporea</taxon>
        <taxon>Ichthyophonida</taxon>
        <taxon>Sphaeroforma</taxon>
    </lineage>
</organism>
<dbReference type="InterPro" id="IPR016024">
    <property type="entry name" value="ARM-type_fold"/>
</dbReference>
<keyword evidence="2" id="KW-1185">Reference proteome</keyword>
<dbReference type="RefSeq" id="XP_014148917.1">
    <property type="nucleotide sequence ID" value="XM_014293442.1"/>
</dbReference>
<evidence type="ECO:0008006" key="3">
    <source>
        <dbReference type="Google" id="ProtNLM"/>
    </source>
</evidence>
<dbReference type="OrthoDB" id="435593at2759"/>
<sequence length="56" mass="6370">MATVSKENVLQALDVLLNNPSNELKQEASKYLERVQVSPQAWTVVDEILRENSNEQ</sequence>
<reference evidence="1 2" key="1">
    <citation type="submission" date="2011-02" db="EMBL/GenBank/DDBJ databases">
        <title>The Genome Sequence of Sphaeroforma arctica JP610.</title>
        <authorList>
            <consortium name="The Broad Institute Genome Sequencing Platform"/>
            <person name="Russ C."/>
            <person name="Cuomo C."/>
            <person name="Young S.K."/>
            <person name="Zeng Q."/>
            <person name="Gargeya S."/>
            <person name="Alvarado L."/>
            <person name="Berlin A."/>
            <person name="Chapman S.B."/>
            <person name="Chen Z."/>
            <person name="Freedman E."/>
            <person name="Gellesch M."/>
            <person name="Goldberg J."/>
            <person name="Griggs A."/>
            <person name="Gujja S."/>
            <person name="Heilman E."/>
            <person name="Heiman D."/>
            <person name="Howarth C."/>
            <person name="Mehta T."/>
            <person name="Neiman D."/>
            <person name="Pearson M."/>
            <person name="Roberts A."/>
            <person name="Saif S."/>
            <person name="Shea T."/>
            <person name="Shenoy N."/>
            <person name="Sisk P."/>
            <person name="Stolte C."/>
            <person name="Sykes S."/>
            <person name="White J."/>
            <person name="Yandava C."/>
            <person name="Burger G."/>
            <person name="Gray M.W."/>
            <person name="Holland P.W.H."/>
            <person name="King N."/>
            <person name="Lang F.B.F."/>
            <person name="Roger A.J."/>
            <person name="Ruiz-Trillo I."/>
            <person name="Haas B."/>
            <person name="Nusbaum C."/>
            <person name="Birren B."/>
        </authorList>
    </citation>
    <scope>NUCLEOTIDE SEQUENCE [LARGE SCALE GENOMIC DNA]</scope>
    <source>
        <strain evidence="1 2">JP610</strain>
    </source>
</reference>
<feature type="non-terminal residue" evidence="1">
    <location>
        <position position="56"/>
    </location>
</feature>
<evidence type="ECO:0000313" key="1">
    <source>
        <dbReference type="EMBL" id="KNC75015.1"/>
    </source>
</evidence>
<dbReference type="Proteomes" id="UP000054560">
    <property type="component" value="Unassembled WGS sequence"/>
</dbReference>